<comment type="subunit">
    <text evidence="12">Monomer and homodimer. Part of the essential Sec protein translocation apparatus which comprises SecA, SecYEG and auxiliary proteins SecDF. Other proteins may also be involved.</text>
</comment>
<dbReference type="Pfam" id="PF07517">
    <property type="entry name" value="SecA_DEAD"/>
    <property type="match status" value="1"/>
</dbReference>
<feature type="domain" description="Helicase ATP-binding" evidence="14">
    <location>
        <begin position="88"/>
        <end position="264"/>
    </location>
</feature>
<comment type="similarity">
    <text evidence="2 12 13">Belongs to the SecA family.</text>
</comment>
<evidence type="ECO:0000256" key="12">
    <source>
        <dbReference type="HAMAP-Rule" id="MF_01382"/>
    </source>
</evidence>
<evidence type="ECO:0000256" key="8">
    <source>
        <dbReference type="ARBA" id="ARBA00022927"/>
    </source>
</evidence>
<dbReference type="HAMAP" id="MF_01382">
    <property type="entry name" value="SecA"/>
    <property type="match status" value="1"/>
</dbReference>
<keyword evidence="18" id="KW-1185">Reference proteome</keyword>
<comment type="function">
    <text evidence="12">Part of the Sec protein translocase complex. Interacts with the SecYEG preprotein conducting channel. Has a central role in coupling the hydrolysis of ATP to the transfer of proteins into and across the cell membrane, serving as an ATP-driven molecular motor driving the stepwise translocation of polypeptide chains across the membrane.</text>
</comment>
<comment type="catalytic activity">
    <reaction evidence="12">
        <text>ATP + H2O + cellular proteinSide 1 = ADP + phosphate + cellular proteinSide 2.</text>
        <dbReference type="EC" id="7.4.2.8"/>
    </reaction>
</comment>
<feature type="binding site" evidence="12">
    <location>
        <position position="493"/>
    </location>
    <ligand>
        <name>ATP</name>
        <dbReference type="ChEBI" id="CHEBI:30616"/>
    </ligand>
</feature>
<keyword evidence="8 12" id="KW-0653">Protein transport</keyword>
<organism evidence="17 18">
    <name type="scientific">Halobacillus campisalis</name>
    <dbReference type="NCBI Taxonomy" id="435909"/>
    <lineage>
        <taxon>Bacteria</taxon>
        <taxon>Bacillati</taxon>
        <taxon>Bacillota</taxon>
        <taxon>Bacilli</taxon>
        <taxon>Bacillales</taxon>
        <taxon>Bacillaceae</taxon>
        <taxon>Halobacillus</taxon>
    </lineage>
</organism>
<keyword evidence="4 12" id="KW-1003">Cell membrane</keyword>
<dbReference type="EC" id="7.4.2.8" evidence="12"/>
<proteinExistence type="inferred from homology"/>
<dbReference type="Gene3D" id="3.90.1440.10">
    <property type="entry name" value="SecA, preprotein cross-linking domain"/>
    <property type="match status" value="1"/>
</dbReference>
<protein>
    <recommendedName>
        <fullName evidence="12 13">Protein translocase subunit SecA</fullName>
        <ecNumber evidence="12">7.4.2.8</ecNumber>
    </recommendedName>
</protein>
<dbReference type="Gene3D" id="3.40.50.300">
    <property type="entry name" value="P-loop containing nucleotide triphosphate hydrolases"/>
    <property type="match status" value="2"/>
</dbReference>
<dbReference type="EMBL" id="JBHTBY010000011">
    <property type="protein sequence ID" value="MFC7321864.1"/>
    <property type="molecule type" value="Genomic_DNA"/>
</dbReference>
<dbReference type="InterPro" id="IPR001650">
    <property type="entry name" value="Helicase_C-like"/>
</dbReference>
<gene>
    <name evidence="17" type="primary">secA2</name>
    <name evidence="12" type="synonym">secA</name>
    <name evidence="17" type="ORF">ACFQMN_13330</name>
</gene>
<keyword evidence="9 12" id="KW-1278">Translocase</keyword>
<feature type="binding site" evidence="12">
    <location>
        <position position="86"/>
    </location>
    <ligand>
        <name>ATP</name>
        <dbReference type="ChEBI" id="CHEBI:30616"/>
    </ligand>
</feature>
<feature type="domain" description="Helicase C-terminal" evidence="15">
    <location>
        <begin position="414"/>
        <end position="587"/>
    </location>
</feature>
<dbReference type="InterPro" id="IPR036266">
    <property type="entry name" value="SecA_Wing/Scaffold_sf"/>
</dbReference>
<evidence type="ECO:0000256" key="1">
    <source>
        <dbReference type="ARBA" id="ARBA00004170"/>
    </source>
</evidence>
<dbReference type="PROSITE" id="PS51192">
    <property type="entry name" value="HELICASE_ATP_BIND_1"/>
    <property type="match status" value="1"/>
</dbReference>
<evidence type="ECO:0000256" key="13">
    <source>
        <dbReference type="RuleBase" id="RU003874"/>
    </source>
</evidence>
<comment type="subcellular location">
    <subcellularLocation>
        <location evidence="12">Cell membrane</location>
        <topology evidence="12">Peripheral membrane protein</topology>
        <orientation evidence="12">Cytoplasmic side</orientation>
    </subcellularLocation>
    <subcellularLocation>
        <location evidence="12">Cytoplasm</location>
    </subcellularLocation>
    <subcellularLocation>
        <location evidence="1">Membrane</location>
        <topology evidence="1">Peripheral membrane protein</topology>
    </subcellularLocation>
    <text evidence="12">Distribution is 50-50.</text>
</comment>
<dbReference type="Gene3D" id="1.10.3060.10">
    <property type="entry name" value="Helical scaffold and wing domains of SecA"/>
    <property type="match status" value="1"/>
</dbReference>
<keyword evidence="10 12" id="KW-0811">Translocation</keyword>
<dbReference type="PROSITE" id="PS01312">
    <property type="entry name" value="SECA"/>
    <property type="match status" value="1"/>
</dbReference>
<dbReference type="CDD" id="cd17928">
    <property type="entry name" value="DEXDc_SecA"/>
    <property type="match status" value="1"/>
</dbReference>
<feature type="domain" description="SecA family profile" evidence="16">
    <location>
        <begin position="2"/>
        <end position="571"/>
    </location>
</feature>
<dbReference type="NCBIfam" id="TIGR04397">
    <property type="entry name" value="SecA2_Bac_anthr"/>
    <property type="match status" value="1"/>
</dbReference>
<evidence type="ECO:0000256" key="7">
    <source>
        <dbReference type="ARBA" id="ARBA00022840"/>
    </source>
</evidence>
<keyword evidence="3 12" id="KW-0813">Transport</keyword>
<evidence type="ECO:0000259" key="15">
    <source>
        <dbReference type="PROSITE" id="PS51194"/>
    </source>
</evidence>
<dbReference type="InterPro" id="IPR014001">
    <property type="entry name" value="Helicase_ATP-bd"/>
</dbReference>
<sequence length="796" mass="90900">MIETLKKVLPEKTDRPLKKHLKSIEYINGLESEISILSDKALQSKTLHFKKKIRNGTSLKQIQHEVFAVVREASKRVLGLRPFDVQLMGGLILSEGNIAEMATGEGKTLAASIAGYLKALEGKGVHVITANEYLAKRDFETLKPLYTFLGMSTGLNISKLSSAEKKQAYKADITYGIGTEFGFDFLRDHMVNNKNQKVQRNYHFALIDEIDSVLIDEAKTPLVIAGKAMSSPKLHKVSALLISSFEEETDYQVDRENKFVNLNEQGALKVEKAFDIENLYDLEHQSLYHYIIQSLRAHVLFKRDVDYIVDHDQIKLVDIFTGRVMDGRTLSDGLHQALEAKESVSISEENKTRASITVQNYFRMYPMLSGMTGTAKTEATEFQNLYGMNVIKVPTNRPVKRVDYTDLIFMTKAQKYKALARIVKEKHQTGQPILIGTTSILQSEEVAKYLREAGLIFQLLNANSVEQEVKLIAKAGQKYNIIIATNMAGRGTDIKLGEGVDKLGGLFVIGTERHDARRIDNQLKGRAGRQGDSGASQFIISLEDELISRFAKDELKRKLKTITTDSNEQVLNKDMNQFINTAQQISEGSNYNIRELTLKLDDVVNDQRKVVYEFRDSLLEKKDLIHLIVSMLGEYFDNLIEHHCPETIAYENWPIEHIEVEIKRAAPAAEVNLMLDYEDPEQLKQEASNIARKYEAYLNQWRENDQLQTELRIVCLSVIDQLWTRHLEMMNRLKEGIGMRQYQQEDPIRLYQNDGFYIFRYTFSEIRKEMILELSQHVQDYCNSGNEGVSKDGTYD</sequence>
<dbReference type="PANTHER" id="PTHR30612">
    <property type="entry name" value="SECA INNER MEMBRANE COMPONENT OF SEC PROTEIN SECRETION SYSTEM"/>
    <property type="match status" value="1"/>
</dbReference>
<dbReference type="PROSITE" id="PS51194">
    <property type="entry name" value="HELICASE_CTER"/>
    <property type="match status" value="1"/>
</dbReference>
<dbReference type="SUPFAM" id="SSF52540">
    <property type="entry name" value="P-loop containing nucleoside triphosphate hydrolases"/>
    <property type="match status" value="2"/>
</dbReference>
<dbReference type="InterPro" id="IPR011115">
    <property type="entry name" value="SecA_DEAD"/>
</dbReference>
<evidence type="ECO:0000256" key="3">
    <source>
        <dbReference type="ARBA" id="ARBA00022448"/>
    </source>
</evidence>
<dbReference type="Pfam" id="PF01043">
    <property type="entry name" value="SecA_PP_bind"/>
    <property type="match status" value="1"/>
</dbReference>
<keyword evidence="7 12" id="KW-0067">ATP-binding</keyword>
<name>A0ABW2K4X0_9BACI</name>
<dbReference type="InterPro" id="IPR036670">
    <property type="entry name" value="SecA_X-link_sf"/>
</dbReference>
<evidence type="ECO:0000313" key="17">
    <source>
        <dbReference type="EMBL" id="MFC7321864.1"/>
    </source>
</evidence>
<evidence type="ECO:0000259" key="16">
    <source>
        <dbReference type="PROSITE" id="PS51196"/>
    </source>
</evidence>
<dbReference type="SMART" id="SM00957">
    <property type="entry name" value="SecA_DEAD"/>
    <property type="match status" value="1"/>
</dbReference>
<keyword evidence="11 12" id="KW-0472">Membrane</keyword>
<dbReference type="InterPro" id="IPR011130">
    <property type="entry name" value="SecA_preprotein_X-link_dom"/>
</dbReference>
<dbReference type="NCBIfam" id="NF006630">
    <property type="entry name" value="PRK09200.1"/>
    <property type="match status" value="1"/>
</dbReference>
<dbReference type="InterPro" id="IPR011116">
    <property type="entry name" value="SecA_Wing/Scaffold"/>
</dbReference>
<feature type="binding site" evidence="12">
    <location>
        <begin position="104"/>
        <end position="108"/>
    </location>
    <ligand>
        <name>ATP</name>
        <dbReference type="ChEBI" id="CHEBI:30616"/>
    </ligand>
</feature>
<evidence type="ECO:0000256" key="5">
    <source>
        <dbReference type="ARBA" id="ARBA00022490"/>
    </source>
</evidence>
<comment type="caution">
    <text evidence="17">The sequence shown here is derived from an EMBL/GenBank/DDBJ whole genome shotgun (WGS) entry which is preliminary data.</text>
</comment>
<dbReference type="SUPFAM" id="SSF81886">
    <property type="entry name" value="Helical scaffold and wing domains of SecA"/>
    <property type="match status" value="1"/>
</dbReference>
<reference evidence="18" key="1">
    <citation type="journal article" date="2019" name="Int. J. Syst. Evol. Microbiol.">
        <title>The Global Catalogue of Microorganisms (GCM) 10K type strain sequencing project: providing services to taxonomists for standard genome sequencing and annotation.</title>
        <authorList>
            <consortium name="The Broad Institute Genomics Platform"/>
            <consortium name="The Broad Institute Genome Sequencing Center for Infectious Disease"/>
            <person name="Wu L."/>
            <person name="Ma J."/>
        </authorList>
    </citation>
    <scope>NUCLEOTIDE SEQUENCE [LARGE SCALE GENOMIC DNA]</scope>
    <source>
        <strain evidence="18">CCUG 73951</strain>
    </source>
</reference>
<dbReference type="Pfam" id="PF21090">
    <property type="entry name" value="P-loop_SecA"/>
    <property type="match status" value="1"/>
</dbReference>
<dbReference type="SMART" id="SM00958">
    <property type="entry name" value="SecA_PP_bind"/>
    <property type="match status" value="1"/>
</dbReference>
<evidence type="ECO:0000256" key="10">
    <source>
        <dbReference type="ARBA" id="ARBA00023010"/>
    </source>
</evidence>
<keyword evidence="6 12" id="KW-0547">Nucleotide-binding</keyword>
<dbReference type="SUPFAM" id="SSF81767">
    <property type="entry name" value="Pre-protein crosslinking domain of SecA"/>
    <property type="match status" value="1"/>
</dbReference>
<dbReference type="InterPro" id="IPR014018">
    <property type="entry name" value="SecA_motor_DEAD"/>
</dbReference>
<evidence type="ECO:0000256" key="4">
    <source>
        <dbReference type="ARBA" id="ARBA00022475"/>
    </source>
</evidence>
<evidence type="ECO:0000256" key="9">
    <source>
        <dbReference type="ARBA" id="ARBA00022967"/>
    </source>
</evidence>
<dbReference type="InterPro" id="IPR030908">
    <property type="entry name" value="SecA2_Bac_anthr"/>
</dbReference>
<dbReference type="CDD" id="cd18803">
    <property type="entry name" value="SF2_C_secA"/>
    <property type="match status" value="1"/>
</dbReference>
<dbReference type="PRINTS" id="PR00906">
    <property type="entry name" value="SECA"/>
</dbReference>
<accession>A0ABW2K4X0</accession>
<dbReference type="PROSITE" id="PS51196">
    <property type="entry name" value="SECA_MOTOR_DEAD"/>
    <property type="match status" value="1"/>
</dbReference>
<evidence type="ECO:0000256" key="6">
    <source>
        <dbReference type="ARBA" id="ARBA00022741"/>
    </source>
</evidence>
<dbReference type="NCBIfam" id="TIGR00963">
    <property type="entry name" value="secA"/>
    <property type="match status" value="1"/>
</dbReference>
<dbReference type="PANTHER" id="PTHR30612:SF0">
    <property type="entry name" value="CHLOROPLAST PROTEIN-TRANSPORTING ATPASE"/>
    <property type="match status" value="1"/>
</dbReference>
<evidence type="ECO:0000313" key="18">
    <source>
        <dbReference type="Proteomes" id="UP001596494"/>
    </source>
</evidence>
<dbReference type="InterPro" id="IPR000185">
    <property type="entry name" value="SecA"/>
</dbReference>
<dbReference type="InterPro" id="IPR044722">
    <property type="entry name" value="SecA_SF2_C"/>
</dbReference>
<evidence type="ECO:0000256" key="11">
    <source>
        <dbReference type="ARBA" id="ARBA00023136"/>
    </source>
</evidence>
<evidence type="ECO:0000256" key="2">
    <source>
        <dbReference type="ARBA" id="ARBA00007650"/>
    </source>
</evidence>
<dbReference type="RefSeq" id="WP_289215802.1">
    <property type="nucleotide sequence ID" value="NZ_JAPVRC010000004.1"/>
</dbReference>
<dbReference type="Pfam" id="PF07516">
    <property type="entry name" value="SecA_SW"/>
    <property type="match status" value="1"/>
</dbReference>
<evidence type="ECO:0000259" key="14">
    <source>
        <dbReference type="PROSITE" id="PS51192"/>
    </source>
</evidence>
<dbReference type="InterPro" id="IPR027417">
    <property type="entry name" value="P-loop_NTPase"/>
</dbReference>
<dbReference type="Proteomes" id="UP001596494">
    <property type="component" value="Unassembled WGS sequence"/>
</dbReference>
<keyword evidence="5 12" id="KW-0963">Cytoplasm</keyword>
<dbReference type="InterPro" id="IPR020937">
    <property type="entry name" value="SecA_CS"/>
</dbReference>